<dbReference type="EMBL" id="PPEA01000611">
    <property type="protein sequence ID" value="PQM45636.1"/>
    <property type="molecule type" value="Genomic_DNA"/>
</dbReference>
<reference evidence="2 3" key="1">
    <citation type="journal article" date="2017" name="Int. J. Syst. Evol. Microbiol.">
        <title>Mycobacterium talmoniae sp. nov., a slowly growing mycobacterium isolated from human respiratory samples.</title>
        <authorList>
            <person name="Davidson R.M."/>
            <person name="DeGroote M.A."/>
            <person name="Marola J.L."/>
            <person name="Buss S."/>
            <person name="Jones V."/>
            <person name="McNeil M.R."/>
            <person name="Freifeld A.G."/>
            <person name="Elaine Epperson L."/>
            <person name="Hasan N.A."/>
            <person name="Jackson M."/>
            <person name="Iwen P.C."/>
            <person name="Salfinger M."/>
            <person name="Strong M."/>
        </authorList>
    </citation>
    <scope>NUCLEOTIDE SEQUENCE [LARGE SCALE GENOMIC DNA]</scope>
    <source>
        <strain evidence="2 3">ATCC BAA-2683</strain>
    </source>
</reference>
<evidence type="ECO:0000313" key="3">
    <source>
        <dbReference type="Proteomes" id="UP000238296"/>
    </source>
</evidence>
<name>A0A2S8BG86_9MYCO</name>
<evidence type="ECO:0000313" key="2">
    <source>
        <dbReference type="EMBL" id="PQM45636.1"/>
    </source>
</evidence>
<sequence>MGESTAPSTAAAWGSMPNARAVQDTATAVAITSPTLDSTMTRRFARISRKLVFMLSQYRIAGRNSSSTISPSSWVWPNRGIRPSSDPSTMSSTGGPTR</sequence>
<proteinExistence type="predicted"/>
<comment type="caution">
    <text evidence="2">The sequence shown here is derived from an EMBL/GenBank/DDBJ whole genome shotgun (WGS) entry which is preliminary data.</text>
</comment>
<dbReference type="AlphaFoldDB" id="A0A2S8BG86"/>
<accession>A0A2S8BG86</accession>
<feature type="compositionally biased region" description="Polar residues" evidence="1">
    <location>
        <begin position="85"/>
        <end position="98"/>
    </location>
</feature>
<organism evidence="2 3">
    <name type="scientific">Mycobacterium talmoniae</name>
    <dbReference type="NCBI Taxonomy" id="1858794"/>
    <lineage>
        <taxon>Bacteria</taxon>
        <taxon>Bacillati</taxon>
        <taxon>Actinomycetota</taxon>
        <taxon>Actinomycetes</taxon>
        <taxon>Mycobacteriales</taxon>
        <taxon>Mycobacteriaceae</taxon>
        <taxon>Mycobacterium</taxon>
    </lineage>
</organism>
<dbReference type="Proteomes" id="UP000238296">
    <property type="component" value="Unassembled WGS sequence"/>
</dbReference>
<feature type="region of interest" description="Disordered" evidence="1">
    <location>
        <begin position="64"/>
        <end position="98"/>
    </location>
</feature>
<gene>
    <name evidence="2" type="ORF">C1Y40_04227</name>
</gene>
<evidence type="ECO:0000256" key="1">
    <source>
        <dbReference type="SAM" id="MobiDB-lite"/>
    </source>
</evidence>
<protein>
    <submittedName>
        <fullName evidence="2">Uncharacterized protein</fullName>
    </submittedName>
</protein>